<dbReference type="EMBL" id="MYFM01000001">
    <property type="protein sequence ID" value="OVE99082.1"/>
    <property type="molecule type" value="Genomic_DNA"/>
</dbReference>
<dbReference type="InterPro" id="IPR011889">
    <property type="entry name" value="Liste_lipo_26"/>
</dbReference>
<name>A0A202FF63_9LACO</name>
<sequence length="796" mass="88157">MFYFGKKINIYNVNYRLFFVLISTFFMAAIFLKSNQTVKADTTIGIQKMMTINNDFTTNKSTTSLLFTPLTTTIVSSGKDGTCTWDIDSDGKLTIHAGVLADGQGSWISYASSITSVSVDKGVSILGTSGDYGPFSGLTNVKTIDVTNLDVSNATTLKAFFRNDSNLIQISGLNTWNTSKCTDISYLFINDKSLTSMDISKFDTSNVINLNYTFSGVDFTKSDSNEIKNWNVSKVNTMNYLFRNTVFDSLDLSNWDISSVTKMNGMFSGDNNIDKVKNIADWNTSKVTSMSSMFSNTKETDLSFLENWDVSNVKDMSYMFSGNSNLTGLDISKWKTNSLSNVGYMFYNSRLLNEDNLKGYQTLVTDKVTNMAGMFSFTSFKTIDLSKYDTSSIKSMDYLFIGASNLKKVIGDFDTSSVTSMNYMFKGTNLSDTSEFNIADWDTSKVTSMDNMFADAEIFDIDFLKNWNTSSLTSMSSMFSGFSGAKTIPLQNWDVSKVTNFSKTFYNAKTLTDLPIENWDTSNAKNFNSMFNSMTSLETLDLSNFDTIKAATVADAVSTNETENSNVDNIFTNDTSLWKIELGPKVVLRTSSGIPAPVSGTAIPGTSCKADSDRWQEVDKVNGGTDHVPVGDLITNEAIMKKFSSPGSPAVTYVWQQQPKIDVSLKVPDIEFGSVSSYSGLVHRKTNEFSIEIMNDNYPEEAMQASLSVSMERPLTDISDNTNTLNNVLIFKGNGNDNDNVLSSEPTEVYDGKIGVGTNDLKWDEYHGVLLNMNNDKYALNGNYSTILDWTLTSSV</sequence>
<evidence type="ECO:0008006" key="3">
    <source>
        <dbReference type="Google" id="ProtNLM"/>
    </source>
</evidence>
<evidence type="ECO:0000313" key="1">
    <source>
        <dbReference type="EMBL" id="OVE99082.1"/>
    </source>
</evidence>
<dbReference type="Pfam" id="PF03382">
    <property type="entry name" value="DUF285"/>
    <property type="match status" value="4"/>
</dbReference>
<dbReference type="AlphaFoldDB" id="A0A202FF63"/>
<accession>A0A202FF63</accession>
<dbReference type="InterPro" id="IPR005046">
    <property type="entry name" value="DUF285"/>
</dbReference>
<proteinExistence type="predicted"/>
<comment type="caution">
    <text evidence="1">The sequence shown here is derived from an EMBL/GenBank/DDBJ whole genome shotgun (WGS) entry which is preliminary data.</text>
</comment>
<dbReference type="Proteomes" id="UP000196232">
    <property type="component" value="Unassembled WGS sequence"/>
</dbReference>
<organism evidence="1 2">
    <name type="scientific">Companilactobacillus bobalius</name>
    <dbReference type="NCBI Taxonomy" id="2801451"/>
    <lineage>
        <taxon>Bacteria</taxon>
        <taxon>Bacillati</taxon>
        <taxon>Bacillota</taxon>
        <taxon>Bacilli</taxon>
        <taxon>Lactobacillales</taxon>
        <taxon>Lactobacillaceae</taxon>
        <taxon>Companilactobacillus</taxon>
    </lineage>
</organism>
<protein>
    <recommendedName>
        <fullName evidence="3">BspA family leucine-rich repeat surface protein</fullName>
    </recommendedName>
</protein>
<gene>
    <name evidence="1" type="ORF">LKACC16343_00194</name>
</gene>
<reference evidence="1 2" key="1">
    <citation type="submission" date="2017-03" db="EMBL/GenBank/DDBJ databases">
        <title>Genome sequence of Lactobacillus bobalius KACC 16343.</title>
        <authorList>
            <person name="Chun J."/>
        </authorList>
    </citation>
    <scope>NUCLEOTIDE SEQUENCE [LARGE SCALE GENOMIC DNA]</scope>
    <source>
        <strain evidence="1 2">KACC 16343</strain>
    </source>
</reference>
<dbReference type="Gene3D" id="3.80.10.10">
    <property type="entry name" value="Ribonuclease Inhibitor"/>
    <property type="match status" value="1"/>
</dbReference>
<dbReference type="NCBIfam" id="TIGR02167">
    <property type="entry name" value="Liste_lipo_26"/>
    <property type="match status" value="7"/>
</dbReference>
<dbReference type="InterPro" id="IPR032675">
    <property type="entry name" value="LRR_dom_sf"/>
</dbReference>
<evidence type="ECO:0000313" key="2">
    <source>
        <dbReference type="Proteomes" id="UP000196232"/>
    </source>
</evidence>